<accession>A0A1Y1YTW8</accession>
<evidence type="ECO:0000313" key="2">
    <source>
        <dbReference type="EMBL" id="ORY01451.1"/>
    </source>
</evidence>
<protein>
    <submittedName>
        <fullName evidence="2">Uncharacterized protein</fullName>
    </submittedName>
</protein>
<feature type="chain" id="PRO_5012892232" evidence="1">
    <location>
        <begin position="19"/>
        <end position="177"/>
    </location>
</feature>
<evidence type="ECO:0000313" key="3">
    <source>
        <dbReference type="Proteomes" id="UP000193920"/>
    </source>
</evidence>
<keyword evidence="1" id="KW-0732">Signal</keyword>
<sequence>MKCYIIIAFLLFFLSAYCDPIEEKNELRIIKYHNDATELIENTFNFDNIVDLVQNFNYQFDDLKNYLNNNVKYIIFSIIKRNPTINQNEIDDIQFFIEGNLLKKLSEAEDKKKKALNKRLLNIYERLCEEYRTRENCSVVCIISPCPYCHTLDALLNKQYPKEICESLLKNKLKNSN</sequence>
<keyword evidence="3" id="KW-1185">Reference proteome</keyword>
<organism evidence="2 3">
    <name type="scientific">Neocallimastix californiae</name>
    <dbReference type="NCBI Taxonomy" id="1754190"/>
    <lineage>
        <taxon>Eukaryota</taxon>
        <taxon>Fungi</taxon>
        <taxon>Fungi incertae sedis</taxon>
        <taxon>Chytridiomycota</taxon>
        <taxon>Chytridiomycota incertae sedis</taxon>
        <taxon>Neocallimastigomycetes</taxon>
        <taxon>Neocallimastigales</taxon>
        <taxon>Neocallimastigaceae</taxon>
        <taxon>Neocallimastix</taxon>
    </lineage>
</organism>
<dbReference type="EMBL" id="MCOG01000505">
    <property type="protein sequence ID" value="ORY01451.1"/>
    <property type="molecule type" value="Genomic_DNA"/>
</dbReference>
<gene>
    <name evidence="2" type="ORF">LY90DRAFT_641062</name>
</gene>
<comment type="caution">
    <text evidence="2">The sequence shown here is derived from an EMBL/GenBank/DDBJ whole genome shotgun (WGS) entry which is preliminary data.</text>
</comment>
<proteinExistence type="predicted"/>
<evidence type="ECO:0000256" key="1">
    <source>
        <dbReference type="SAM" id="SignalP"/>
    </source>
</evidence>
<feature type="signal peptide" evidence="1">
    <location>
        <begin position="1"/>
        <end position="18"/>
    </location>
</feature>
<name>A0A1Y1YTW8_9FUNG</name>
<dbReference type="AlphaFoldDB" id="A0A1Y1YTW8"/>
<dbReference type="Proteomes" id="UP000193920">
    <property type="component" value="Unassembled WGS sequence"/>
</dbReference>
<reference evidence="2 3" key="1">
    <citation type="submission" date="2016-08" db="EMBL/GenBank/DDBJ databases">
        <title>A Parts List for Fungal Cellulosomes Revealed by Comparative Genomics.</title>
        <authorList>
            <consortium name="DOE Joint Genome Institute"/>
            <person name="Haitjema C.H."/>
            <person name="Gilmore S.P."/>
            <person name="Henske J.K."/>
            <person name="Solomon K.V."/>
            <person name="De Groot R."/>
            <person name="Kuo A."/>
            <person name="Mondo S.J."/>
            <person name="Salamov A.A."/>
            <person name="Labutti K."/>
            <person name="Zhao Z."/>
            <person name="Chiniquy J."/>
            <person name="Barry K."/>
            <person name="Brewer H.M."/>
            <person name="Purvine S.O."/>
            <person name="Wright A.T."/>
            <person name="Boxma B."/>
            <person name="Van Alen T."/>
            <person name="Hackstein J.H."/>
            <person name="Baker S.E."/>
            <person name="Grigoriev I.V."/>
            <person name="O'Malley M.A."/>
        </authorList>
    </citation>
    <scope>NUCLEOTIDE SEQUENCE [LARGE SCALE GENOMIC DNA]</scope>
    <source>
        <strain evidence="2 3">G1</strain>
    </source>
</reference>